<evidence type="ECO:0000256" key="1">
    <source>
        <dbReference type="ARBA" id="ARBA00023242"/>
    </source>
</evidence>
<proteinExistence type="predicted"/>
<keyword evidence="4" id="KW-1185">Reference proteome</keyword>
<feature type="region of interest" description="Disordered" evidence="2">
    <location>
        <begin position="98"/>
        <end position="127"/>
    </location>
</feature>
<sequence length="738" mass="82871">MLASDWTSQYHVPDQNSSNPFSSADVQAAFSSGAFSNNPLQTSPVDYMPSSQAQMSSSFTMAPSNDFMQYSTSMAPMNAPAFQMSDFTQELNSIPQYGMPNNNSFINPPSLPNSSPGENWIDDGSLSSRSDNGWQLISAPPSRASFDSFDYPSDVGVSPQALHLSRPRTESSSSDESNVPLSAHSMSSFEEIPFPRNSPESDAVLDYQPQQISAHGFPMVSNDNVSHYHTHSHSHSQLQSAMVSPQPDMVTPSREMVSPLAIQPASSPVSTGSVSPGGTSPSSRRAKGASAPSGVTPKTINKKKTAAQSKADKANDKKLGKRKGPLRPEQRQQAHEIRKVRACLRCKFLKKTCDTGNPCAGCQPSHARLWIVPCTRKDIKEMNYFLDKWNKDYERHITLGFSIANIKGFSNVERLIYVTHGYGHQLPITAREVFVRDESCFSIDWVERGAGDPKKKHHEHELMTNRLSAGMEGVSRAAVSDYLDKYLDEDFEHWVDEYLDGTPFLVEFIKMVYRFWCRTRLPVIRKALKMMVAYSLTCHITLVRGLTAEEAEVGRIEEATSKWQGETISPVMVNFQVKKAMADMWRELMKDVLEELSSSFSSVYSGDKLKNWPTIFLLASMVLAVWEMIQFDMHYRENDEDAIQKFDKEMEEVPVGTLIGLFTAISHQLPSFFDWDTQKHHNAFQSNPAVCEALTEVKHQAAKYETYLRGRNEVAKYDREDFDSLSNKFLSRLVIRAN</sequence>
<dbReference type="GO" id="GO:0000981">
    <property type="term" value="F:DNA-binding transcription factor activity, RNA polymerase II-specific"/>
    <property type="evidence" value="ECO:0007669"/>
    <property type="project" value="InterPro"/>
</dbReference>
<feature type="region of interest" description="Disordered" evidence="2">
    <location>
        <begin position="158"/>
        <end position="181"/>
    </location>
</feature>
<keyword evidence="1" id="KW-0539">Nucleus</keyword>
<accession>A0A6G1G6I8</accession>
<dbReference type="Proteomes" id="UP000504638">
    <property type="component" value="Unplaced"/>
</dbReference>
<dbReference type="PANTHER" id="PTHR35392:SF1">
    <property type="entry name" value="ZN(II)2CYS6 TRANSCRIPTION FACTOR (EUROFUNG)"/>
    <property type="match status" value="1"/>
</dbReference>
<dbReference type="GeneID" id="54416788"/>
<reference evidence="3 5" key="1">
    <citation type="submission" date="2020-01" db="EMBL/GenBank/DDBJ databases">
        <authorList>
            <consortium name="DOE Joint Genome Institute"/>
            <person name="Haridas S."/>
            <person name="Albert R."/>
            <person name="Binder M."/>
            <person name="Bloem J."/>
            <person name="Labutti K."/>
            <person name="Salamov A."/>
            <person name="Andreopoulos B."/>
            <person name="Baker S.E."/>
            <person name="Barry K."/>
            <person name="Bills G."/>
            <person name="Bluhm B.H."/>
            <person name="Cannon C."/>
            <person name="Castanera R."/>
            <person name="Culley D.E."/>
            <person name="Daum C."/>
            <person name="Ezra D."/>
            <person name="Gonzalez J.B."/>
            <person name="Henrissat B."/>
            <person name="Kuo A."/>
            <person name="Liang C."/>
            <person name="Lipzen A."/>
            <person name="Lutzoni F."/>
            <person name="Magnuson J."/>
            <person name="Mondo S."/>
            <person name="Nolan M."/>
            <person name="Ohm R."/>
            <person name="Pangilinan J."/>
            <person name="Park H.-J."/>
            <person name="Ramirez L."/>
            <person name="Alfaro M."/>
            <person name="Sun H."/>
            <person name="Tritt A."/>
            <person name="Yoshinaga Y."/>
            <person name="Zwiers L.-H."/>
            <person name="Turgeon B.G."/>
            <person name="Goodwin S.B."/>
            <person name="Spatafora J.W."/>
            <person name="Crous P.W."/>
            <person name="Grigoriev I.V."/>
        </authorList>
    </citation>
    <scope>NUCLEOTIDE SEQUENCE</scope>
    <source>
        <strain evidence="3 5">CBS 781.70</strain>
    </source>
</reference>
<dbReference type="RefSeq" id="XP_033535202.1">
    <property type="nucleotide sequence ID" value="XM_033676218.1"/>
</dbReference>
<evidence type="ECO:0008006" key="6">
    <source>
        <dbReference type="Google" id="ProtNLM"/>
    </source>
</evidence>
<feature type="compositionally biased region" description="Polar residues" evidence="2">
    <location>
        <begin position="170"/>
        <end position="181"/>
    </location>
</feature>
<dbReference type="AlphaFoldDB" id="A0A6G1G6I8"/>
<evidence type="ECO:0000313" key="4">
    <source>
        <dbReference type="Proteomes" id="UP000504638"/>
    </source>
</evidence>
<reference evidence="5" key="2">
    <citation type="submission" date="2020-04" db="EMBL/GenBank/DDBJ databases">
        <authorList>
            <consortium name="NCBI Genome Project"/>
        </authorList>
    </citation>
    <scope>NUCLEOTIDE SEQUENCE</scope>
    <source>
        <strain evidence="5">CBS 781.70</strain>
    </source>
</reference>
<evidence type="ECO:0000256" key="2">
    <source>
        <dbReference type="SAM" id="MobiDB-lite"/>
    </source>
</evidence>
<evidence type="ECO:0000313" key="5">
    <source>
        <dbReference type="RefSeq" id="XP_033535202.1"/>
    </source>
</evidence>
<feature type="compositionally biased region" description="Polar residues" evidence="2">
    <location>
        <begin position="98"/>
        <end position="117"/>
    </location>
</feature>
<feature type="region of interest" description="Disordered" evidence="2">
    <location>
        <begin position="215"/>
        <end position="333"/>
    </location>
</feature>
<organism evidence="3">
    <name type="scientific">Eremomyces bilateralis CBS 781.70</name>
    <dbReference type="NCBI Taxonomy" id="1392243"/>
    <lineage>
        <taxon>Eukaryota</taxon>
        <taxon>Fungi</taxon>
        <taxon>Dikarya</taxon>
        <taxon>Ascomycota</taxon>
        <taxon>Pezizomycotina</taxon>
        <taxon>Dothideomycetes</taxon>
        <taxon>Dothideomycetes incertae sedis</taxon>
        <taxon>Eremomycetales</taxon>
        <taxon>Eremomycetaceae</taxon>
        <taxon>Eremomyces</taxon>
    </lineage>
</organism>
<reference evidence="5" key="3">
    <citation type="submission" date="2025-04" db="UniProtKB">
        <authorList>
            <consortium name="RefSeq"/>
        </authorList>
    </citation>
    <scope>IDENTIFICATION</scope>
    <source>
        <strain evidence="5">CBS 781.70</strain>
    </source>
</reference>
<dbReference type="PANTHER" id="PTHR35392">
    <property type="entry name" value="ZN(II)2CYS6 TRANSCRIPTION FACTOR (EUROFUNG)-RELATED-RELATED"/>
    <property type="match status" value="1"/>
</dbReference>
<feature type="compositionally biased region" description="Low complexity" evidence="2">
    <location>
        <begin position="266"/>
        <end position="283"/>
    </location>
</feature>
<dbReference type="InterPro" id="IPR052973">
    <property type="entry name" value="Fungal_sec-metab_reg_TF"/>
</dbReference>
<gene>
    <name evidence="3 5" type="ORF">P152DRAFT_393809</name>
</gene>
<dbReference type="EMBL" id="ML975154">
    <property type="protein sequence ID" value="KAF1813571.1"/>
    <property type="molecule type" value="Genomic_DNA"/>
</dbReference>
<dbReference type="OrthoDB" id="5420905at2759"/>
<evidence type="ECO:0000313" key="3">
    <source>
        <dbReference type="EMBL" id="KAF1813571.1"/>
    </source>
</evidence>
<dbReference type="CDD" id="cd00067">
    <property type="entry name" value="GAL4"/>
    <property type="match status" value="1"/>
</dbReference>
<name>A0A6G1G6I8_9PEZI</name>
<feature type="region of interest" description="Disordered" evidence="2">
    <location>
        <begin position="1"/>
        <end position="23"/>
    </location>
</feature>
<dbReference type="InterPro" id="IPR001138">
    <property type="entry name" value="Zn2Cys6_DnaBD"/>
</dbReference>
<dbReference type="GO" id="GO:0008270">
    <property type="term" value="F:zinc ion binding"/>
    <property type="evidence" value="ECO:0007669"/>
    <property type="project" value="InterPro"/>
</dbReference>
<protein>
    <recommendedName>
        <fullName evidence="6">Zn(2)-C6 fungal-type domain-containing protein</fullName>
    </recommendedName>
</protein>